<dbReference type="PANTHER" id="PTHR16222:SF28">
    <property type="entry name" value="ADP-RIBOSYLGLYCOHYDROLASE"/>
    <property type="match status" value="1"/>
</dbReference>
<dbReference type="InterPro" id="IPR036705">
    <property type="entry name" value="Ribosyl_crysJ1_sf"/>
</dbReference>
<sequence length="315" mass="36009">MNAIKDKMLGCFYGQAVGDALGLGTEFLNKDEVHKHYPNGLSRYENIIQDAHRRRWHKGAWTDDTDMMLCILNGFDNGKFDILQVAKNFKDWADGEPMGIGAHTFKVLAMGDYVEKHDECSRLWWELSRRQSAANGALMRTSIVGLVQNNFIEQTEDICRLTHYDPRCIGSCVIATSIIHNLVWNDKPLSYEEIKNIGSKYDVRLEEWIDLAYKRKYISELDLDETHSIGYTLRTLAAALWCYWHANSFESGLLAVVNEGGDADTNAAISCAILGAKYGYNAIPEYYIKSLYKEREYRHKVDNFISFATNEKNSN</sequence>
<organism evidence="2 3">
    <name type="scientific">Duncaniella freteri</name>
    <dbReference type="NCBI Taxonomy" id="2530391"/>
    <lineage>
        <taxon>Bacteria</taxon>
        <taxon>Pseudomonadati</taxon>
        <taxon>Bacteroidota</taxon>
        <taxon>Bacteroidia</taxon>
        <taxon>Bacteroidales</taxon>
        <taxon>Muribaculaceae</taxon>
        <taxon>Duncaniella</taxon>
    </lineage>
</organism>
<dbReference type="PANTHER" id="PTHR16222">
    <property type="entry name" value="ADP-RIBOSYLGLYCOHYDROLASE"/>
    <property type="match status" value="1"/>
</dbReference>
<dbReference type="Pfam" id="PF03747">
    <property type="entry name" value="ADP_ribosyl_GH"/>
    <property type="match status" value="1"/>
</dbReference>
<dbReference type="GO" id="GO:0016787">
    <property type="term" value="F:hydrolase activity"/>
    <property type="evidence" value="ECO:0007669"/>
    <property type="project" value="UniProtKB-KW"/>
</dbReference>
<dbReference type="EMBL" id="SJSA01000002">
    <property type="protein sequence ID" value="TGG36931.1"/>
    <property type="molecule type" value="Genomic_DNA"/>
</dbReference>
<evidence type="ECO:0000313" key="3">
    <source>
        <dbReference type="Proteomes" id="UP000297635"/>
    </source>
</evidence>
<dbReference type="GO" id="GO:0046872">
    <property type="term" value="F:metal ion binding"/>
    <property type="evidence" value="ECO:0007669"/>
    <property type="project" value="UniProtKB-KW"/>
</dbReference>
<accession>A0A4Z0V658</accession>
<comment type="cofactor">
    <cofactor evidence="1">
        <name>Mg(2+)</name>
        <dbReference type="ChEBI" id="CHEBI:18420"/>
    </cofactor>
    <text evidence="1">Binds 2 magnesium ions per subunit.</text>
</comment>
<keyword evidence="3" id="KW-1185">Reference proteome</keyword>
<feature type="binding site" evidence="1">
    <location>
        <position position="63"/>
    </location>
    <ligand>
        <name>Mg(2+)</name>
        <dbReference type="ChEBI" id="CHEBI:18420"/>
        <label>1</label>
    </ligand>
</feature>
<evidence type="ECO:0000313" key="2">
    <source>
        <dbReference type="EMBL" id="TGG36931.1"/>
    </source>
</evidence>
<dbReference type="AlphaFoldDB" id="A0A4Z0V658"/>
<dbReference type="SUPFAM" id="SSF101478">
    <property type="entry name" value="ADP-ribosylglycohydrolase"/>
    <property type="match status" value="1"/>
</dbReference>
<evidence type="ECO:0000256" key="1">
    <source>
        <dbReference type="PIRSR" id="PIRSR605502-1"/>
    </source>
</evidence>
<dbReference type="Proteomes" id="UP000297635">
    <property type="component" value="Unassembled WGS sequence"/>
</dbReference>
<feature type="binding site" evidence="1">
    <location>
        <position position="64"/>
    </location>
    <ligand>
        <name>Mg(2+)</name>
        <dbReference type="ChEBI" id="CHEBI:18420"/>
        <label>1</label>
    </ligand>
</feature>
<dbReference type="GeneID" id="82150900"/>
<keyword evidence="2" id="KW-0378">Hydrolase</keyword>
<dbReference type="InterPro" id="IPR050792">
    <property type="entry name" value="ADP-ribosylglycohydrolase"/>
</dbReference>
<feature type="binding site" evidence="1">
    <location>
        <position position="262"/>
    </location>
    <ligand>
        <name>Mg(2+)</name>
        <dbReference type="ChEBI" id="CHEBI:18420"/>
        <label>1</label>
    </ligand>
</feature>
<feature type="binding site" evidence="1">
    <location>
        <position position="264"/>
    </location>
    <ligand>
        <name>Mg(2+)</name>
        <dbReference type="ChEBI" id="CHEBI:18420"/>
        <label>1</label>
    </ligand>
</feature>
<keyword evidence="1" id="KW-0479">Metal-binding</keyword>
<reference evidence="2 3" key="1">
    <citation type="submission" date="2019-02" db="EMBL/GenBank/DDBJ databases">
        <title>Isolation and identification of novel species under the genus Muribaculum.</title>
        <authorList>
            <person name="Miyake S."/>
            <person name="Ding Y."/>
            <person name="Low A."/>
            <person name="Soh M."/>
            <person name="Seedorf H."/>
        </authorList>
    </citation>
    <scope>NUCLEOTIDE SEQUENCE [LARGE SCALE GENOMIC DNA]</scope>
    <source>
        <strain evidence="2 3">TLL-A3</strain>
    </source>
</reference>
<name>A0A4Z0V658_9BACT</name>
<proteinExistence type="predicted"/>
<comment type="caution">
    <text evidence="2">The sequence shown here is derived from an EMBL/GenBank/DDBJ whole genome shotgun (WGS) entry which is preliminary data.</text>
</comment>
<feature type="binding site" evidence="1">
    <location>
        <position position="265"/>
    </location>
    <ligand>
        <name>Mg(2+)</name>
        <dbReference type="ChEBI" id="CHEBI:18420"/>
        <label>1</label>
    </ligand>
</feature>
<dbReference type="RefSeq" id="WP_135472633.1">
    <property type="nucleotide sequence ID" value="NZ_SJSA01000002.1"/>
</dbReference>
<dbReference type="InterPro" id="IPR005502">
    <property type="entry name" value="Ribosyl_crysJ1"/>
</dbReference>
<dbReference type="Gene3D" id="1.10.4080.10">
    <property type="entry name" value="ADP-ribosylation/Crystallin J1"/>
    <property type="match status" value="1"/>
</dbReference>
<keyword evidence="1" id="KW-0460">Magnesium</keyword>
<protein>
    <submittedName>
        <fullName evidence="2">ADP-ribosylglycohydrolase family protein</fullName>
    </submittedName>
</protein>
<gene>
    <name evidence="2" type="ORF">EZ315_13985</name>
</gene>
<feature type="binding site" evidence="1">
    <location>
        <position position="62"/>
    </location>
    <ligand>
        <name>Mg(2+)</name>
        <dbReference type="ChEBI" id="CHEBI:18420"/>
        <label>1</label>
    </ligand>
</feature>